<feature type="transmembrane region" description="Helical" evidence="1">
    <location>
        <begin position="249"/>
        <end position="272"/>
    </location>
</feature>
<organism evidence="2">
    <name type="scientific">Gordonia sp. MP11Mi</name>
    <dbReference type="NCBI Taxonomy" id="3022769"/>
    <lineage>
        <taxon>Bacteria</taxon>
        <taxon>Bacillati</taxon>
        <taxon>Actinomycetota</taxon>
        <taxon>Actinomycetes</taxon>
        <taxon>Mycobacteriales</taxon>
        <taxon>Gordoniaceae</taxon>
        <taxon>Gordonia</taxon>
    </lineage>
</organism>
<keyword evidence="1" id="KW-0812">Transmembrane</keyword>
<sequence>MSADSLVGMHTWVPALFAIAAALLIAVGTVLRQRSSAASGAITAGWWIGAAIALSGFLLQASALGLGSILLVQPLVVLAVLFVLPMEAWADHRRPHRSEWAWGGVLVACVVAFLLIAKPVSTDRRPDVVVMGITVGAVVAGLIALVVVAERNNNRHYKALLYGLASGALFGVSSLLIKAIAIRVVNDPLTVFVRFEVYLLVPVVVLAVVAQQRSFGSGDLQTSFPAMNVMEPTVAMVLGVALLGESLKVGVPATVVLAVVLALAIVAVAELAKAAAIRGDQRALEPADR</sequence>
<dbReference type="AlphaFoldDB" id="A0AA97GVE1"/>
<proteinExistence type="predicted"/>
<feature type="transmembrane region" description="Helical" evidence="1">
    <location>
        <begin position="160"/>
        <end position="185"/>
    </location>
</feature>
<feature type="transmembrane region" description="Helical" evidence="1">
    <location>
        <begin position="222"/>
        <end position="243"/>
    </location>
</feature>
<dbReference type="PANTHER" id="PTHR40761:SF1">
    <property type="entry name" value="CONSERVED INTEGRAL MEMBRANE ALANINE VALINE AND LEUCINE RICH PROTEIN-RELATED"/>
    <property type="match status" value="1"/>
</dbReference>
<evidence type="ECO:0000313" key="2">
    <source>
        <dbReference type="EMBL" id="WOC11638.1"/>
    </source>
</evidence>
<dbReference type="PANTHER" id="PTHR40761">
    <property type="entry name" value="CONSERVED INTEGRAL MEMBRANE ALANINE VALINE AND LEUCINE RICH PROTEIN-RELATED"/>
    <property type="match status" value="1"/>
</dbReference>
<feature type="transmembrane region" description="Helical" evidence="1">
    <location>
        <begin position="191"/>
        <end position="210"/>
    </location>
</feature>
<dbReference type="EMBL" id="CP128986">
    <property type="protein sequence ID" value="WOC11638.1"/>
    <property type="molecule type" value="Genomic_DNA"/>
</dbReference>
<gene>
    <name evidence="2" type="ORF">MP11Mi_07110</name>
</gene>
<protein>
    <submittedName>
        <fullName evidence="2">Uncharacterized protein</fullName>
    </submittedName>
</protein>
<accession>A0AA97GVE1</accession>
<feature type="transmembrane region" description="Helical" evidence="1">
    <location>
        <begin position="38"/>
        <end position="59"/>
    </location>
</feature>
<feature type="transmembrane region" description="Helical" evidence="1">
    <location>
        <begin position="129"/>
        <end position="148"/>
    </location>
</feature>
<keyword evidence="1" id="KW-0472">Membrane</keyword>
<evidence type="ECO:0000256" key="1">
    <source>
        <dbReference type="SAM" id="Phobius"/>
    </source>
</evidence>
<feature type="transmembrane region" description="Helical" evidence="1">
    <location>
        <begin position="65"/>
        <end position="88"/>
    </location>
</feature>
<keyword evidence="1" id="KW-1133">Transmembrane helix</keyword>
<reference evidence="2" key="1">
    <citation type="submission" date="2023-06" db="EMBL/GenBank/DDBJ databases">
        <title>Gordonia sp. nov. and Pseudochrobactrum sp. nov., two species isolated from the burying beetle Nicrophorus vespilloides.</title>
        <authorList>
            <person name="Poehlein A."/>
            <person name="Guzman J."/>
            <person name="Daniel R."/>
            <person name="Vilcinskas A."/>
        </authorList>
    </citation>
    <scope>NUCLEOTIDE SEQUENCE</scope>
    <source>
        <strain evidence="2">MP11Mi</strain>
    </source>
</reference>
<name>A0AA97GVE1_9ACTN</name>
<feature type="transmembrane region" description="Helical" evidence="1">
    <location>
        <begin position="100"/>
        <end position="117"/>
    </location>
</feature>
<feature type="transmembrane region" description="Helical" evidence="1">
    <location>
        <begin position="12"/>
        <end position="31"/>
    </location>
</feature>
<dbReference type="NCBIfam" id="NF038012">
    <property type="entry name" value="DMT_1"/>
    <property type="match status" value="1"/>
</dbReference>